<evidence type="ECO:0000259" key="1">
    <source>
        <dbReference type="Pfam" id="PF13966"/>
    </source>
</evidence>
<gene>
    <name evidence="2" type="ORF">QJS10_CPB20g01490</name>
</gene>
<dbReference type="InterPro" id="IPR012337">
    <property type="entry name" value="RNaseH-like_sf"/>
</dbReference>
<dbReference type="InterPro" id="IPR036397">
    <property type="entry name" value="RNaseH_sf"/>
</dbReference>
<evidence type="ECO:0000313" key="2">
    <source>
        <dbReference type="EMBL" id="KAK1286609.1"/>
    </source>
</evidence>
<proteinExistence type="predicted"/>
<keyword evidence="3" id="KW-1185">Reference proteome</keyword>
<dbReference type="InterPro" id="IPR026960">
    <property type="entry name" value="RVT-Znf"/>
</dbReference>
<name>A0AAV9CE36_ACOCL</name>
<dbReference type="Proteomes" id="UP001180020">
    <property type="component" value="Unassembled WGS sequence"/>
</dbReference>
<evidence type="ECO:0000313" key="3">
    <source>
        <dbReference type="Proteomes" id="UP001180020"/>
    </source>
</evidence>
<reference evidence="2" key="1">
    <citation type="journal article" date="2023" name="Nat. Commun.">
        <title>Diploid and tetraploid genomes of Acorus and the evolution of monocots.</title>
        <authorList>
            <person name="Ma L."/>
            <person name="Liu K.W."/>
            <person name="Li Z."/>
            <person name="Hsiao Y.Y."/>
            <person name="Qi Y."/>
            <person name="Fu T."/>
            <person name="Tang G.D."/>
            <person name="Zhang D."/>
            <person name="Sun W.H."/>
            <person name="Liu D.K."/>
            <person name="Li Y."/>
            <person name="Chen G.Z."/>
            <person name="Liu X.D."/>
            <person name="Liao X.Y."/>
            <person name="Jiang Y.T."/>
            <person name="Yu X."/>
            <person name="Hao Y."/>
            <person name="Huang J."/>
            <person name="Zhao X.W."/>
            <person name="Ke S."/>
            <person name="Chen Y.Y."/>
            <person name="Wu W.L."/>
            <person name="Hsu J.L."/>
            <person name="Lin Y.F."/>
            <person name="Huang M.D."/>
            <person name="Li C.Y."/>
            <person name="Huang L."/>
            <person name="Wang Z.W."/>
            <person name="Zhao X."/>
            <person name="Zhong W.Y."/>
            <person name="Peng D.H."/>
            <person name="Ahmad S."/>
            <person name="Lan S."/>
            <person name="Zhang J.S."/>
            <person name="Tsai W.C."/>
            <person name="Van de Peer Y."/>
            <person name="Liu Z.J."/>
        </authorList>
    </citation>
    <scope>NUCLEOTIDE SEQUENCE</scope>
    <source>
        <strain evidence="2">CP</strain>
    </source>
</reference>
<dbReference type="Gene3D" id="3.30.420.10">
    <property type="entry name" value="Ribonuclease H-like superfamily/Ribonuclease H"/>
    <property type="match status" value="1"/>
</dbReference>
<feature type="domain" description="Reverse transcriptase zinc-binding" evidence="1">
    <location>
        <begin position="405"/>
        <end position="463"/>
    </location>
</feature>
<dbReference type="GO" id="GO:0003676">
    <property type="term" value="F:nucleic acid binding"/>
    <property type="evidence" value="ECO:0007669"/>
    <property type="project" value="InterPro"/>
</dbReference>
<dbReference type="PANTHER" id="PTHR33116:SF78">
    <property type="entry name" value="OS12G0587133 PROTEIN"/>
    <property type="match status" value="1"/>
</dbReference>
<dbReference type="PANTHER" id="PTHR33116">
    <property type="entry name" value="REVERSE TRANSCRIPTASE ZINC-BINDING DOMAIN-CONTAINING PROTEIN-RELATED-RELATED"/>
    <property type="match status" value="1"/>
</dbReference>
<dbReference type="AlphaFoldDB" id="A0AAV9CE36"/>
<dbReference type="SUPFAM" id="SSF53098">
    <property type="entry name" value="Ribonuclease H-like"/>
    <property type="match status" value="1"/>
</dbReference>
<dbReference type="EMBL" id="JAUJYO010000020">
    <property type="protein sequence ID" value="KAK1286609.1"/>
    <property type="molecule type" value="Genomic_DNA"/>
</dbReference>
<protein>
    <recommendedName>
        <fullName evidence="1">Reverse transcriptase zinc-binding domain-containing protein</fullName>
    </recommendedName>
</protein>
<dbReference type="Pfam" id="PF13966">
    <property type="entry name" value="zf-RVT"/>
    <property type="match status" value="1"/>
</dbReference>
<reference evidence="2" key="2">
    <citation type="submission" date="2023-06" db="EMBL/GenBank/DDBJ databases">
        <authorList>
            <person name="Ma L."/>
            <person name="Liu K.-W."/>
            <person name="Li Z."/>
            <person name="Hsiao Y.-Y."/>
            <person name="Qi Y."/>
            <person name="Fu T."/>
            <person name="Tang G."/>
            <person name="Zhang D."/>
            <person name="Sun W.-H."/>
            <person name="Liu D.-K."/>
            <person name="Li Y."/>
            <person name="Chen G.-Z."/>
            <person name="Liu X.-D."/>
            <person name="Liao X.-Y."/>
            <person name="Jiang Y.-T."/>
            <person name="Yu X."/>
            <person name="Hao Y."/>
            <person name="Huang J."/>
            <person name="Zhao X.-W."/>
            <person name="Ke S."/>
            <person name="Chen Y.-Y."/>
            <person name="Wu W.-L."/>
            <person name="Hsu J.-L."/>
            <person name="Lin Y.-F."/>
            <person name="Huang M.-D."/>
            <person name="Li C.-Y."/>
            <person name="Huang L."/>
            <person name="Wang Z.-W."/>
            <person name="Zhao X."/>
            <person name="Zhong W.-Y."/>
            <person name="Peng D.-H."/>
            <person name="Ahmad S."/>
            <person name="Lan S."/>
            <person name="Zhang J.-S."/>
            <person name="Tsai W.-C."/>
            <person name="Van De Peer Y."/>
            <person name="Liu Z.-J."/>
        </authorList>
    </citation>
    <scope>NUCLEOTIDE SEQUENCE</scope>
    <source>
        <strain evidence="2">CP</strain>
        <tissue evidence="2">Leaves</tissue>
    </source>
</reference>
<sequence>MENSHQWLISAVYASLDPEEQQHLWVESSEGIFMEHWNKPVQASPMGRVHWKLRNLQRPLQEWNRRCLRDLPNRTAEAHQHLQDLIQAEQLNPGIEYVPRIRMANHWRSQMDSITPIPNNLIQKRVPRDLANMLIRPFTEQELERVVRMLPLNKAPGPDGYPNDLLVVASPTPTACDSIRRTFEEVQGFTGLKAFAKMDEPYITHQSNPIYMEISGGANNRCSFKRHGVDLVLSKAQEKLAMWKSQLLTMAGRIQLLRAVLAMLPQHLLMAAAMSTRGLGQLEKLMRQFLWTQQFGRKAIHLICWDRVTSPKQEGGLGLRRFATLRDAILDYRLSDVVSQGEWNIPILQLIFPDYWVRVISESPVPRDDPIKPSCWCWEASDVDIPRTRDIFNAVYPFNGDTFDRGWRHLWRLPVLPKLKIFMWKVLWGRLPTRVYLDSIGMHMDNRCPMFEAVPETVFHLFAEWRALSIVDECCKLIAQIKPPQPIHFQEVRAYQQTEHADGLIHSDGGNHITYVITDGSVDGNTRAAGAGFVVVQDQPFSIVGAGYLSWLWASPLRTEGEAIWQGVLFARQRVTGTICICSYAEVWVRLLHQDGPGPPQFQDLVQDIKNVSRSGDIICAIKVGREHVKAPEVLAKYARRTQNSKTSERLADDHIRGCIYKMMDSVHECIKFVKGDTSPNIL</sequence>
<accession>A0AAV9CE36</accession>
<comment type="caution">
    <text evidence="2">The sequence shown here is derived from an EMBL/GenBank/DDBJ whole genome shotgun (WGS) entry which is preliminary data.</text>
</comment>
<organism evidence="2 3">
    <name type="scientific">Acorus calamus</name>
    <name type="common">Sweet flag</name>
    <dbReference type="NCBI Taxonomy" id="4465"/>
    <lineage>
        <taxon>Eukaryota</taxon>
        <taxon>Viridiplantae</taxon>
        <taxon>Streptophyta</taxon>
        <taxon>Embryophyta</taxon>
        <taxon>Tracheophyta</taxon>
        <taxon>Spermatophyta</taxon>
        <taxon>Magnoliopsida</taxon>
        <taxon>Liliopsida</taxon>
        <taxon>Acoraceae</taxon>
        <taxon>Acorus</taxon>
    </lineage>
</organism>